<dbReference type="EMBL" id="JBHSBC010000013">
    <property type="protein sequence ID" value="MFC3981413.1"/>
    <property type="molecule type" value="Genomic_DNA"/>
</dbReference>
<dbReference type="RefSeq" id="WP_386190079.1">
    <property type="nucleotide sequence ID" value="NZ_JBHSBC010000013.1"/>
</dbReference>
<evidence type="ECO:0008006" key="4">
    <source>
        <dbReference type="Google" id="ProtNLM"/>
    </source>
</evidence>
<evidence type="ECO:0000256" key="1">
    <source>
        <dbReference type="SAM" id="MobiDB-lite"/>
    </source>
</evidence>
<dbReference type="Proteomes" id="UP001595698">
    <property type="component" value="Unassembled WGS sequence"/>
</dbReference>
<organism evidence="2 3">
    <name type="scientific">Streptosporangium jomthongense</name>
    <dbReference type="NCBI Taxonomy" id="1193683"/>
    <lineage>
        <taxon>Bacteria</taxon>
        <taxon>Bacillati</taxon>
        <taxon>Actinomycetota</taxon>
        <taxon>Actinomycetes</taxon>
        <taxon>Streptosporangiales</taxon>
        <taxon>Streptosporangiaceae</taxon>
        <taxon>Streptosporangium</taxon>
    </lineage>
</organism>
<reference evidence="3" key="1">
    <citation type="journal article" date="2019" name="Int. J. Syst. Evol. Microbiol.">
        <title>The Global Catalogue of Microorganisms (GCM) 10K type strain sequencing project: providing services to taxonomists for standard genome sequencing and annotation.</title>
        <authorList>
            <consortium name="The Broad Institute Genomics Platform"/>
            <consortium name="The Broad Institute Genome Sequencing Center for Infectious Disease"/>
            <person name="Wu L."/>
            <person name="Ma J."/>
        </authorList>
    </citation>
    <scope>NUCLEOTIDE SEQUENCE [LARGE SCALE GENOMIC DNA]</scope>
    <source>
        <strain evidence="3">TBRC 7912</strain>
    </source>
</reference>
<name>A0ABV8F297_9ACTN</name>
<accession>A0ABV8F297</accession>
<proteinExistence type="predicted"/>
<comment type="caution">
    <text evidence="2">The sequence shown here is derived from an EMBL/GenBank/DDBJ whole genome shotgun (WGS) entry which is preliminary data.</text>
</comment>
<gene>
    <name evidence="2" type="ORF">ACFOYY_14840</name>
</gene>
<evidence type="ECO:0000313" key="2">
    <source>
        <dbReference type="EMBL" id="MFC3981413.1"/>
    </source>
</evidence>
<evidence type="ECO:0000313" key="3">
    <source>
        <dbReference type="Proteomes" id="UP001595698"/>
    </source>
</evidence>
<protein>
    <recommendedName>
        <fullName evidence="4">NUDIX hydrolase</fullName>
    </recommendedName>
</protein>
<keyword evidence="3" id="KW-1185">Reference proteome</keyword>
<sequence>MTKIYDRYSVGVLIFQNDHLLMLERATPPLGVAPAAGRINDQASRRTPLVPRLSRASA</sequence>
<feature type="region of interest" description="Disordered" evidence="1">
    <location>
        <begin position="35"/>
        <end position="58"/>
    </location>
</feature>